<reference evidence="2 3" key="1">
    <citation type="journal article" date="2016" name="Sci. Rep.">
        <title>Metabolic traits of an uncultured archaeal lineage -MSBL1- from brine pools of the Red Sea.</title>
        <authorList>
            <person name="Mwirichia R."/>
            <person name="Alam I."/>
            <person name="Rashid M."/>
            <person name="Vinu M."/>
            <person name="Ba-Alawi W."/>
            <person name="Anthony Kamau A."/>
            <person name="Kamanda Ngugi D."/>
            <person name="Goker M."/>
            <person name="Klenk H.P."/>
            <person name="Bajic V."/>
            <person name="Stingl U."/>
        </authorList>
    </citation>
    <scope>NUCLEOTIDE SEQUENCE [LARGE SCALE GENOMIC DNA]</scope>
    <source>
        <strain evidence="2">SCGC-AAA382A13</strain>
    </source>
</reference>
<evidence type="ECO:0000256" key="1">
    <source>
        <dbReference type="SAM" id="MobiDB-lite"/>
    </source>
</evidence>
<sequence>MTIYWKKCGKENKKENWADSHYTGRIYTPALERAYDNPHVAMILREVFEMSQESVEDEEDTFSPDGTGIPNSMKNNWEKESDDEGSEGGSEKFTQMIAMMGATYQLISSVKFPDNP</sequence>
<organism evidence="2 3">
    <name type="scientific">candidate division MSBL1 archaeon SCGC-AAA382A13</name>
    <dbReference type="NCBI Taxonomy" id="1698279"/>
    <lineage>
        <taxon>Archaea</taxon>
        <taxon>Methanobacteriati</taxon>
        <taxon>Methanobacteriota</taxon>
        <taxon>candidate division MSBL1</taxon>
    </lineage>
</organism>
<gene>
    <name evidence="2" type="ORF">AKJ50_02425</name>
</gene>
<evidence type="ECO:0000313" key="3">
    <source>
        <dbReference type="Proteomes" id="UP000070311"/>
    </source>
</evidence>
<dbReference type="EMBL" id="LHYD01000064">
    <property type="protein sequence ID" value="KXB04412.1"/>
    <property type="molecule type" value="Genomic_DNA"/>
</dbReference>
<feature type="region of interest" description="Disordered" evidence="1">
    <location>
        <begin position="52"/>
        <end position="91"/>
    </location>
</feature>
<dbReference type="Proteomes" id="UP000070311">
    <property type="component" value="Unassembled WGS sequence"/>
</dbReference>
<keyword evidence="3" id="KW-1185">Reference proteome</keyword>
<dbReference type="AlphaFoldDB" id="A0A133VD95"/>
<accession>A0A133VD95</accession>
<evidence type="ECO:0000313" key="2">
    <source>
        <dbReference type="EMBL" id="KXB04412.1"/>
    </source>
</evidence>
<protein>
    <submittedName>
        <fullName evidence="2">Uncharacterized protein</fullName>
    </submittedName>
</protein>
<name>A0A133VD95_9EURY</name>
<comment type="caution">
    <text evidence="2">The sequence shown here is derived from an EMBL/GenBank/DDBJ whole genome shotgun (WGS) entry which is preliminary data.</text>
</comment>
<proteinExistence type="predicted"/>